<feature type="compositionally biased region" description="Basic and acidic residues" evidence="5">
    <location>
        <begin position="51"/>
        <end position="66"/>
    </location>
</feature>
<dbReference type="EMBL" id="SZYD01000001">
    <property type="protein sequence ID" value="KAD7480344.1"/>
    <property type="molecule type" value="Genomic_DNA"/>
</dbReference>
<evidence type="ECO:0000313" key="6">
    <source>
        <dbReference type="EMBL" id="KAD7480344.1"/>
    </source>
</evidence>
<evidence type="ECO:0000256" key="4">
    <source>
        <dbReference type="ARBA" id="ARBA00023239"/>
    </source>
</evidence>
<feature type="compositionally biased region" description="Basic and acidic residues" evidence="5">
    <location>
        <begin position="21"/>
        <end position="40"/>
    </location>
</feature>
<comment type="similarity">
    <text evidence="2">Belongs to the pterin-4-alpha-carbinolamine dehydratase family.</text>
</comment>
<organism evidence="6 7">
    <name type="scientific">Mikania micrantha</name>
    <name type="common">bitter vine</name>
    <dbReference type="NCBI Taxonomy" id="192012"/>
    <lineage>
        <taxon>Eukaryota</taxon>
        <taxon>Viridiplantae</taxon>
        <taxon>Streptophyta</taxon>
        <taxon>Embryophyta</taxon>
        <taxon>Tracheophyta</taxon>
        <taxon>Spermatophyta</taxon>
        <taxon>Magnoliopsida</taxon>
        <taxon>eudicotyledons</taxon>
        <taxon>Gunneridae</taxon>
        <taxon>Pentapetalae</taxon>
        <taxon>asterids</taxon>
        <taxon>campanulids</taxon>
        <taxon>Asterales</taxon>
        <taxon>Asteraceae</taxon>
        <taxon>Asteroideae</taxon>
        <taxon>Heliantheae alliance</taxon>
        <taxon>Eupatorieae</taxon>
        <taxon>Mikania</taxon>
    </lineage>
</organism>
<dbReference type="SUPFAM" id="SSF55248">
    <property type="entry name" value="PCD-like"/>
    <property type="match status" value="1"/>
</dbReference>
<accession>A0A5N6Q6L1</accession>
<dbReference type="Pfam" id="PF01329">
    <property type="entry name" value="Pterin_4a"/>
    <property type="match status" value="1"/>
</dbReference>
<keyword evidence="7" id="KW-1185">Reference proteome</keyword>
<feature type="region of interest" description="Disordered" evidence="5">
    <location>
        <begin position="1"/>
        <end position="102"/>
    </location>
</feature>
<evidence type="ECO:0000256" key="3">
    <source>
        <dbReference type="ARBA" id="ARBA00013252"/>
    </source>
</evidence>
<dbReference type="EC" id="4.2.1.96" evidence="3"/>
<dbReference type="Gene3D" id="3.30.1360.20">
    <property type="entry name" value="Transcriptional coactivator/pterin dehydratase"/>
    <property type="match status" value="1"/>
</dbReference>
<comment type="caution">
    <text evidence="6">The sequence shown here is derived from an EMBL/GenBank/DDBJ whole genome shotgun (WGS) entry which is preliminary data.</text>
</comment>
<evidence type="ECO:0000256" key="2">
    <source>
        <dbReference type="ARBA" id="ARBA00006472"/>
    </source>
</evidence>
<proteinExistence type="inferred from homology"/>
<dbReference type="PANTHER" id="PTHR12599">
    <property type="entry name" value="PTERIN-4-ALPHA-CARBINOLAMINE DEHYDRATASE"/>
    <property type="match status" value="1"/>
</dbReference>
<dbReference type="AlphaFoldDB" id="A0A5N6Q6L1"/>
<dbReference type="GO" id="GO:0006729">
    <property type="term" value="P:tetrahydrobiopterin biosynthetic process"/>
    <property type="evidence" value="ECO:0007669"/>
    <property type="project" value="InterPro"/>
</dbReference>
<reference evidence="6 7" key="1">
    <citation type="submission" date="2019-05" db="EMBL/GenBank/DDBJ databases">
        <title>Mikania micrantha, genome provides insights into the molecular mechanism of rapid growth.</title>
        <authorList>
            <person name="Liu B."/>
        </authorList>
    </citation>
    <scope>NUCLEOTIDE SEQUENCE [LARGE SCALE GENOMIC DNA]</scope>
    <source>
        <strain evidence="6">NLD-2019</strain>
        <tissue evidence="6">Leaf</tissue>
    </source>
</reference>
<gene>
    <name evidence="6" type="ORF">E3N88_03480</name>
</gene>
<keyword evidence="4" id="KW-0456">Lyase</keyword>
<evidence type="ECO:0000256" key="1">
    <source>
        <dbReference type="ARBA" id="ARBA00001554"/>
    </source>
</evidence>
<evidence type="ECO:0000256" key="5">
    <source>
        <dbReference type="SAM" id="MobiDB-lite"/>
    </source>
</evidence>
<evidence type="ECO:0000313" key="7">
    <source>
        <dbReference type="Proteomes" id="UP000326396"/>
    </source>
</evidence>
<dbReference type="PANTHER" id="PTHR12599:SF8">
    <property type="entry name" value="PTERIN-4-ALPHA-CARBINOLAMINE DEHYDRATASE, CHLOROPLASTIC-RELATED"/>
    <property type="match status" value="1"/>
</dbReference>
<dbReference type="Proteomes" id="UP000326396">
    <property type="component" value="Linkage Group LG1"/>
</dbReference>
<name>A0A5N6Q6L1_9ASTR</name>
<dbReference type="GO" id="GO:0008124">
    <property type="term" value="F:4-alpha-hydroxytetrahydrobiopterin dehydratase activity"/>
    <property type="evidence" value="ECO:0007669"/>
    <property type="project" value="UniProtKB-EC"/>
</dbReference>
<dbReference type="InterPro" id="IPR001533">
    <property type="entry name" value="Pterin_deHydtase"/>
</dbReference>
<sequence>MVISHLLSETVSKRPKPEKKNRRDEDRSRKVSSGRRPERTSRKRPAASRPRPKEVLNQKTEVFDRKVTRKKKSKKEQVRKQEGSKHKEEPGQEAREKSDLCEPIKQERRTDVFLKQVASSLLIIARSKTARTSSNQDRKLARYRTRVVRSKKRASNIARFKDFGARDPFPAEIESNFSDKVGYFDTEHKILIPNVAALSLSQQECTPISRLQAPISEDDAKTLLRKVIGWKLINENGILKLECLWKLRDFECGVELINRIFKAVGSTGHFPNIRLEQSNQVKAELWTSSIGGLSMNDFIVASKIDEIKTSDLVPRKRAWA</sequence>
<dbReference type="GO" id="GO:0009536">
    <property type="term" value="C:plastid"/>
    <property type="evidence" value="ECO:0007669"/>
    <property type="project" value="TreeGrafter"/>
</dbReference>
<feature type="compositionally biased region" description="Basic and acidic residues" evidence="5">
    <location>
        <begin position="75"/>
        <end position="102"/>
    </location>
</feature>
<protein>
    <recommendedName>
        <fullName evidence="3">4a-hydroxytetrahydrobiopterin dehydratase</fullName>
        <ecNumber evidence="3">4.2.1.96</ecNumber>
    </recommendedName>
</protein>
<dbReference type="InterPro" id="IPR036428">
    <property type="entry name" value="PCD_sf"/>
</dbReference>
<dbReference type="OrthoDB" id="277398at2759"/>
<comment type="catalytic activity">
    <reaction evidence="1">
        <text>(4aS,6R)-4a-hydroxy-L-erythro-5,6,7,8-tetrahydrobiopterin = (6R)-L-erythro-6,7-dihydrobiopterin + H2O</text>
        <dbReference type="Rhea" id="RHEA:11920"/>
        <dbReference type="ChEBI" id="CHEBI:15377"/>
        <dbReference type="ChEBI" id="CHEBI:15642"/>
        <dbReference type="ChEBI" id="CHEBI:43120"/>
        <dbReference type="EC" id="4.2.1.96"/>
    </reaction>
</comment>